<proteinExistence type="predicted"/>
<dbReference type="Gene3D" id="2.40.70.10">
    <property type="entry name" value="Acid Proteases"/>
    <property type="match status" value="1"/>
</dbReference>
<organism evidence="2 3">
    <name type="scientific">Paramuricea clavata</name>
    <name type="common">Red gorgonian</name>
    <name type="synonym">Violescent sea-whip</name>
    <dbReference type="NCBI Taxonomy" id="317549"/>
    <lineage>
        <taxon>Eukaryota</taxon>
        <taxon>Metazoa</taxon>
        <taxon>Cnidaria</taxon>
        <taxon>Anthozoa</taxon>
        <taxon>Octocorallia</taxon>
        <taxon>Malacalcyonacea</taxon>
        <taxon>Plexauridae</taxon>
        <taxon>Paramuricea</taxon>
    </lineage>
</organism>
<dbReference type="InterPro" id="IPR043128">
    <property type="entry name" value="Rev_trsase/Diguanyl_cyclase"/>
</dbReference>
<protein>
    <submittedName>
        <fullName evidence="2">Transposon Ty3-G Gag-Pol poly</fullName>
    </submittedName>
</protein>
<dbReference type="GO" id="GO:0004190">
    <property type="term" value="F:aspartic-type endopeptidase activity"/>
    <property type="evidence" value="ECO:0007669"/>
    <property type="project" value="InterPro"/>
</dbReference>
<evidence type="ECO:0000256" key="1">
    <source>
        <dbReference type="SAM" id="MobiDB-lite"/>
    </source>
</evidence>
<dbReference type="AlphaFoldDB" id="A0A6S7HQH8"/>
<accession>A0A6S7HQH8</accession>
<dbReference type="SUPFAM" id="SSF50630">
    <property type="entry name" value="Acid proteases"/>
    <property type="match status" value="1"/>
</dbReference>
<dbReference type="InterPro" id="IPR001995">
    <property type="entry name" value="Peptidase_A2_cat"/>
</dbReference>
<feature type="non-terminal residue" evidence="2">
    <location>
        <position position="389"/>
    </location>
</feature>
<dbReference type="GO" id="GO:0006508">
    <property type="term" value="P:proteolysis"/>
    <property type="evidence" value="ECO:0007669"/>
    <property type="project" value="InterPro"/>
</dbReference>
<dbReference type="InterPro" id="IPR043502">
    <property type="entry name" value="DNA/RNA_pol_sf"/>
</dbReference>
<gene>
    <name evidence="2" type="ORF">PACLA_8A051317</name>
</gene>
<dbReference type="Gene3D" id="3.30.70.270">
    <property type="match status" value="1"/>
</dbReference>
<dbReference type="EMBL" id="CACRXK020002828">
    <property type="protein sequence ID" value="CAB3996247.1"/>
    <property type="molecule type" value="Genomic_DNA"/>
</dbReference>
<dbReference type="InterPro" id="IPR021109">
    <property type="entry name" value="Peptidase_aspartic_dom_sf"/>
</dbReference>
<evidence type="ECO:0000313" key="3">
    <source>
        <dbReference type="Proteomes" id="UP001152795"/>
    </source>
</evidence>
<dbReference type="Proteomes" id="UP001152795">
    <property type="component" value="Unassembled WGS sequence"/>
</dbReference>
<feature type="region of interest" description="Disordered" evidence="1">
    <location>
        <begin position="57"/>
        <end position="97"/>
    </location>
</feature>
<dbReference type="PANTHER" id="PTHR37984">
    <property type="entry name" value="PROTEIN CBG26694"/>
    <property type="match status" value="1"/>
</dbReference>
<comment type="caution">
    <text evidence="2">The sequence shown here is derived from an EMBL/GenBank/DDBJ whole genome shotgun (WGS) entry which is preliminary data.</text>
</comment>
<dbReference type="PROSITE" id="PS50175">
    <property type="entry name" value="ASP_PROT_RETROV"/>
    <property type="match status" value="1"/>
</dbReference>
<dbReference type="PANTHER" id="PTHR37984:SF9">
    <property type="entry name" value="INTEGRASE CATALYTIC DOMAIN-CONTAINING PROTEIN"/>
    <property type="match status" value="1"/>
</dbReference>
<dbReference type="Gene3D" id="3.10.10.10">
    <property type="entry name" value="HIV Type 1 Reverse Transcriptase, subunit A, domain 1"/>
    <property type="match status" value="1"/>
</dbReference>
<reference evidence="2" key="1">
    <citation type="submission" date="2020-04" db="EMBL/GenBank/DDBJ databases">
        <authorList>
            <person name="Alioto T."/>
            <person name="Alioto T."/>
            <person name="Gomez Garrido J."/>
        </authorList>
    </citation>
    <scope>NUCLEOTIDE SEQUENCE</scope>
    <source>
        <strain evidence="2">A484AB</strain>
    </source>
</reference>
<sequence>LYELAETCQFGDLKNELIRDRIVVDIRNASLSQKLMQDEKLTLDKAVKEAKSSELVKHHHNILQGDGEDGKINRLRKTKGRNKPKSPENSKGEQILKPYQAGKSQCYRCGKSPKQEIRSVTEETDPKCSYSEDYFLGEISDHESKEDWSVNLSLGRTKVRFKIDTGADVTVIPEADYLRSGLPQLRLTSKTLFGPGQEKLPVKGVVKGVLKTSSLKETLQDIYVIGNLKEPLLRRPAIHALNLVQKVETIQADESSVIEDEVKSTYPNLFKGLGELDGDFSIKLIPDSTPFALTTPRRVAIPLLNKVKAELERMKNLGAISKVDVPTEWCAGMFVVPKPDGNIRICVDLTKLNENVLRETYPLPKIDNLLAQISESKIFTKLDCNSGFW</sequence>
<evidence type="ECO:0000313" key="2">
    <source>
        <dbReference type="EMBL" id="CAB3996247.1"/>
    </source>
</evidence>
<dbReference type="InterPro" id="IPR050951">
    <property type="entry name" value="Retrovirus_Pol_polyprotein"/>
</dbReference>
<feature type="compositionally biased region" description="Basic residues" evidence="1">
    <location>
        <begin position="73"/>
        <end position="84"/>
    </location>
</feature>
<keyword evidence="3" id="KW-1185">Reference proteome</keyword>
<dbReference type="OrthoDB" id="775972at2759"/>
<dbReference type="SUPFAM" id="SSF56672">
    <property type="entry name" value="DNA/RNA polymerases"/>
    <property type="match status" value="1"/>
</dbReference>
<name>A0A6S7HQH8_PARCT</name>